<gene>
    <name evidence="1" type="ORF">ENKNEFLB_02830</name>
</gene>
<organism evidence="1 2">
    <name type="scientific">Nocardioides aquaticus</name>
    <dbReference type="NCBI Taxonomy" id="160826"/>
    <lineage>
        <taxon>Bacteria</taxon>
        <taxon>Bacillati</taxon>
        <taxon>Actinomycetota</taxon>
        <taxon>Actinomycetes</taxon>
        <taxon>Propionibacteriales</taxon>
        <taxon>Nocardioidaceae</taxon>
        <taxon>Nocardioides</taxon>
    </lineage>
</organism>
<accession>A0ABX8EKP4</accession>
<keyword evidence="2" id="KW-1185">Reference proteome</keyword>
<reference evidence="1 2" key="1">
    <citation type="submission" date="2021-05" db="EMBL/GenBank/DDBJ databases">
        <title>Complete genome of Nocardioides aquaticus KCTC 9944T isolated from meromictic and hypersaline Ekho Lake, Antarctica.</title>
        <authorList>
            <person name="Hwang K."/>
            <person name="Kim K.M."/>
            <person name="Choe H."/>
        </authorList>
    </citation>
    <scope>NUCLEOTIDE SEQUENCE [LARGE SCALE GENOMIC DNA]</scope>
    <source>
        <strain evidence="1 2">KCTC 9944</strain>
    </source>
</reference>
<evidence type="ECO:0000313" key="2">
    <source>
        <dbReference type="Proteomes" id="UP000679307"/>
    </source>
</evidence>
<dbReference type="RefSeq" id="WP_214055982.1">
    <property type="nucleotide sequence ID" value="NZ_BAAAHS010000074.1"/>
</dbReference>
<sequence length="115" mass="12280">MNGRGDIAAAASSVPGIIGHEYVVGETDPGTVYPRLDRIEYPNAFGGVAHWNVVLVLPQDLAEAERYAEDTLPVLKAALDPHLVITAVLLQRLQLDGVGTLPVAFINGHREADLS</sequence>
<dbReference type="Proteomes" id="UP000679307">
    <property type="component" value="Chromosome"/>
</dbReference>
<dbReference type="EMBL" id="CP075371">
    <property type="protein sequence ID" value="QVT80435.1"/>
    <property type="molecule type" value="Genomic_DNA"/>
</dbReference>
<protein>
    <submittedName>
        <fullName evidence="1">Uncharacterized protein</fullName>
    </submittedName>
</protein>
<evidence type="ECO:0000313" key="1">
    <source>
        <dbReference type="EMBL" id="QVT80435.1"/>
    </source>
</evidence>
<name>A0ABX8EKP4_9ACTN</name>
<proteinExistence type="predicted"/>